<keyword evidence="4 8" id="KW-1133">Transmembrane helix</keyword>
<evidence type="ECO:0008006" key="11">
    <source>
        <dbReference type="Google" id="ProtNLM"/>
    </source>
</evidence>
<evidence type="ECO:0000256" key="3">
    <source>
        <dbReference type="ARBA" id="ARBA00022692"/>
    </source>
</evidence>
<evidence type="ECO:0000256" key="7">
    <source>
        <dbReference type="SAM" id="MobiDB-lite"/>
    </source>
</evidence>
<dbReference type="EMBL" id="JAWDGP010002228">
    <property type="protein sequence ID" value="KAK3784548.1"/>
    <property type="molecule type" value="Genomic_DNA"/>
</dbReference>
<keyword evidence="5 8" id="KW-0472">Membrane</keyword>
<feature type="compositionally biased region" description="Basic and acidic residues" evidence="7">
    <location>
        <begin position="306"/>
        <end position="315"/>
    </location>
</feature>
<feature type="transmembrane region" description="Helical" evidence="8">
    <location>
        <begin position="447"/>
        <end position="468"/>
    </location>
</feature>
<feature type="compositionally biased region" description="Polar residues" evidence="7">
    <location>
        <begin position="123"/>
        <end position="156"/>
    </location>
</feature>
<protein>
    <recommendedName>
        <fullName evidence="11">G-protein coupled receptors family 1 profile domain-containing protein</fullName>
    </recommendedName>
</protein>
<feature type="transmembrane region" description="Helical" evidence="8">
    <location>
        <begin position="12"/>
        <end position="33"/>
    </location>
</feature>
<dbReference type="AlphaFoldDB" id="A0AAE1ABJ2"/>
<comment type="caution">
    <text evidence="9">The sequence shown here is derived from an EMBL/GenBank/DDBJ whole genome shotgun (WGS) entry which is preliminary data.</text>
</comment>
<feature type="region of interest" description="Disordered" evidence="7">
    <location>
        <begin position="118"/>
        <end position="181"/>
    </location>
</feature>
<evidence type="ECO:0000256" key="8">
    <source>
        <dbReference type="SAM" id="Phobius"/>
    </source>
</evidence>
<keyword evidence="3 8" id="KW-0812">Transmembrane</keyword>
<evidence type="ECO:0000256" key="4">
    <source>
        <dbReference type="ARBA" id="ARBA00022989"/>
    </source>
</evidence>
<feature type="transmembrane region" description="Helical" evidence="8">
    <location>
        <begin position="247"/>
        <end position="278"/>
    </location>
</feature>
<dbReference type="InterPro" id="IPR000276">
    <property type="entry name" value="GPCR_Rhodpsn"/>
</dbReference>
<evidence type="ECO:0000256" key="6">
    <source>
        <dbReference type="ARBA" id="ARBA00023170"/>
    </source>
</evidence>
<dbReference type="PRINTS" id="PR00237">
    <property type="entry name" value="GPCRRHODOPSN"/>
</dbReference>
<organism evidence="9 10">
    <name type="scientific">Elysia crispata</name>
    <name type="common">lettuce slug</name>
    <dbReference type="NCBI Taxonomy" id="231223"/>
    <lineage>
        <taxon>Eukaryota</taxon>
        <taxon>Metazoa</taxon>
        <taxon>Spiralia</taxon>
        <taxon>Lophotrochozoa</taxon>
        <taxon>Mollusca</taxon>
        <taxon>Gastropoda</taxon>
        <taxon>Heterobranchia</taxon>
        <taxon>Euthyneura</taxon>
        <taxon>Panpulmonata</taxon>
        <taxon>Sacoglossa</taxon>
        <taxon>Placobranchoidea</taxon>
        <taxon>Plakobranchidae</taxon>
        <taxon>Elysia</taxon>
    </lineage>
</organism>
<dbReference type="GO" id="GO:0004930">
    <property type="term" value="F:G protein-coupled receptor activity"/>
    <property type="evidence" value="ECO:0007669"/>
    <property type="project" value="InterPro"/>
</dbReference>
<keyword evidence="10" id="KW-1185">Reference proteome</keyword>
<dbReference type="Gene3D" id="1.20.1070.10">
    <property type="entry name" value="Rhodopsin 7-helix transmembrane proteins"/>
    <property type="match status" value="1"/>
</dbReference>
<sequence length="520" mass="58080">MSSSFRDTLIGIYIFCTILIIGMNLLMLGVILYSPNLRKMPRNALVVSICVADLLMGSFVTPMFTRTLVESKSPDCHTHLALQLTGDHGVFFVVGWTLMILNALHVLRLMRRRRQIHTTTTTPASDHSALTNSPSTASHPRPQTLSLPVSPSSQRSLLAPNSRVFEPPRNTTSPLSSSDPEPSSVLQLPCTCNPLCPAWLKILTLTALPWVVSMVTIVPLVLFNASLDRMYSLQGDYMLEDVMCMLILPRPVLLTATFLSLYLPFYLCVTALVTLIICHSRLQRLESHSYHHPSLHPDHIQSGFQDDPRQERREGQIPNGRAQVRLEDGDSDMALQPHLPCLDVYSSPPEVQQTALSSSTPLIENIGQDRVLTENLSSSGNRNYPTACLDGRGVQDHMSPSCDMRVNDSDSLLALCLPNAVYLMCYTPLLVHTWLHLSGVYTPDRAYFLALFFLLSRSFLMPISWFVFPDIRQEASENWEVIRNFLASICSSRLCCYRSRGLTSSASSVTFSRLQENPAV</sequence>
<evidence type="ECO:0000313" key="10">
    <source>
        <dbReference type="Proteomes" id="UP001283361"/>
    </source>
</evidence>
<dbReference type="PANTHER" id="PTHR24241:SF76">
    <property type="entry name" value="NEUROPEPTIDE SIFAMIDE RECEPTOR"/>
    <property type="match status" value="1"/>
</dbReference>
<dbReference type="GO" id="GO:0042277">
    <property type="term" value="F:peptide binding"/>
    <property type="evidence" value="ECO:0007669"/>
    <property type="project" value="TreeGrafter"/>
</dbReference>
<feature type="transmembrane region" description="Helical" evidence="8">
    <location>
        <begin position="89"/>
        <end position="107"/>
    </location>
</feature>
<feature type="transmembrane region" description="Helical" evidence="8">
    <location>
        <begin position="207"/>
        <end position="227"/>
    </location>
</feature>
<dbReference type="PANTHER" id="PTHR24241">
    <property type="entry name" value="NEUROPEPTIDE RECEPTOR-RELATED G-PROTEIN COUPLED RECEPTOR"/>
    <property type="match status" value="1"/>
</dbReference>
<evidence type="ECO:0000256" key="2">
    <source>
        <dbReference type="ARBA" id="ARBA00022475"/>
    </source>
</evidence>
<evidence type="ECO:0000256" key="5">
    <source>
        <dbReference type="ARBA" id="ARBA00023136"/>
    </source>
</evidence>
<evidence type="ECO:0000313" key="9">
    <source>
        <dbReference type="EMBL" id="KAK3784548.1"/>
    </source>
</evidence>
<feature type="region of interest" description="Disordered" evidence="7">
    <location>
        <begin position="293"/>
        <end position="326"/>
    </location>
</feature>
<dbReference type="Proteomes" id="UP001283361">
    <property type="component" value="Unassembled WGS sequence"/>
</dbReference>
<dbReference type="CDD" id="cd00637">
    <property type="entry name" value="7tm_classA_rhodopsin-like"/>
    <property type="match status" value="1"/>
</dbReference>
<accession>A0AAE1ABJ2</accession>
<dbReference type="SUPFAM" id="SSF81321">
    <property type="entry name" value="Family A G protein-coupled receptor-like"/>
    <property type="match status" value="2"/>
</dbReference>
<keyword evidence="2" id="KW-1003">Cell membrane</keyword>
<evidence type="ECO:0000256" key="1">
    <source>
        <dbReference type="ARBA" id="ARBA00004651"/>
    </source>
</evidence>
<reference evidence="9" key="1">
    <citation type="journal article" date="2023" name="G3 (Bethesda)">
        <title>A reference genome for the long-term kleptoplast-retaining sea slug Elysia crispata morphotype clarki.</title>
        <authorList>
            <person name="Eastman K.E."/>
            <person name="Pendleton A.L."/>
            <person name="Shaikh M.A."/>
            <person name="Suttiyut T."/>
            <person name="Ogas R."/>
            <person name="Tomko P."/>
            <person name="Gavelis G."/>
            <person name="Widhalm J.R."/>
            <person name="Wisecaver J.H."/>
        </authorList>
    </citation>
    <scope>NUCLEOTIDE SEQUENCE</scope>
    <source>
        <strain evidence="9">ECLA1</strain>
    </source>
</reference>
<comment type="subcellular location">
    <subcellularLocation>
        <location evidence="1">Cell membrane</location>
        <topology evidence="1">Multi-pass membrane protein</topology>
    </subcellularLocation>
</comment>
<gene>
    <name evidence="9" type="ORF">RRG08_030823</name>
</gene>
<keyword evidence="6" id="KW-0675">Receptor</keyword>
<feature type="transmembrane region" description="Helical" evidence="8">
    <location>
        <begin position="412"/>
        <end position="435"/>
    </location>
</feature>
<dbReference type="GO" id="GO:0032870">
    <property type="term" value="P:cellular response to hormone stimulus"/>
    <property type="evidence" value="ECO:0007669"/>
    <property type="project" value="TreeGrafter"/>
</dbReference>
<dbReference type="GO" id="GO:0005886">
    <property type="term" value="C:plasma membrane"/>
    <property type="evidence" value="ECO:0007669"/>
    <property type="project" value="UniProtKB-SubCell"/>
</dbReference>
<name>A0AAE1ABJ2_9GAST</name>
<feature type="transmembrane region" description="Helical" evidence="8">
    <location>
        <begin position="45"/>
        <end position="69"/>
    </location>
</feature>
<proteinExistence type="predicted"/>